<feature type="region of interest" description="Disordered" evidence="1">
    <location>
        <begin position="128"/>
        <end position="152"/>
    </location>
</feature>
<dbReference type="EMBL" id="JBHSKG010000001">
    <property type="protein sequence ID" value="MFC5136709.1"/>
    <property type="molecule type" value="Genomic_DNA"/>
</dbReference>
<keyword evidence="3" id="KW-1185">Reference proteome</keyword>
<comment type="caution">
    <text evidence="2">The sequence shown here is derived from an EMBL/GenBank/DDBJ whole genome shotgun (WGS) entry which is preliminary data.</text>
</comment>
<sequence length="152" mass="16901">MTVHVDVESTGFRLRFSGIDLVTGGRRELFVPFERVLGTRVLTRADAVASSPHLACPGWSWLRRARVGSWGIGERRQLWSVRRGGRVVVVYLSGRPFHRVVVEVEDPEGAYRRLDAALLHSKRVGARRSLRHPGADHGEPGTSSGRRGAREA</sequence>
<evidence type="ECO:0000313" key="2">
    <source>
        <dbReference type="EMBL" id="MFC5136709.1"/>
    </source>
</evidence>
<evidence type="ECO:0000313" key="3">
    <source>
        <dbReference type="Proteomes" id="UP001596175"/>
    </source>
</evidence>
<reference evidence="3" key="1">
    <citation type="journal article" date="2019" name="Int. J. Syst. Evol. Microbiol.">
        <title>The Global Catalogue of Microorganisms (GCM) 10K type strain sequencing project: providing services to taxonomists for standard genome sequencing and annotation.</title>
        <authorList>
            <consortium name="The Broad Institute Genomics Platform"/>
            <consortium name="The Broad Institute Genome Sequencing Center for Infectious Disease"/>
            <person name="Wu L."/>
            <person name="Ma J."/>
        </authorList>
    </citation>
    <scope>NUCLEOTIDE SEQUENCE [LARGE SCALE GENOMIC DNA]</scope>
    <source>
        <strain evidence="3">XZYJ18</strain>
    </source>
</reference>
<gene>
    <name evidence="2" type="ORF">ACFPK1_00550</name>
</gene>
<dbReference type="RefSeq" id="WP_378018951.1">
    <property type="nucleotide sequence ID" value="NZ_JBHSKG010000001.1"/>
</dbReference>
<name>A0ABV9ZB59_9PSEU</name>
<accession>A0ABV9ZB59</accession>
<proteinExistence type="predicted"/>
<protein>
    <submittedName>
        <fullName evidence="2">Uncharacterized protein</fullName>
    </submittedName>
</protein>
<evidence type="ECO:0000256" key="1">
    <source>
        <dbReference type="SAM" id="MobiDB-lite"/>
    </source>
</evidence>
<dbReference type="Proteomes" id="UP001596175">
    <property type="component" value="Unassembled WGS sequence"/>
</dbReference>
<organism evidence="2 3">
    <name type="scientific">Actinomycetospora rhizophila</name>
    <dbReference type="NCBI Taxonomy" id="1416876"/>
    <lineage>
        <taxon>Bacteria</taxon>
        <taxon>Bacillati</taxon>
        <taxon>Actinomycetota</taxon>
        <taxon>Actinomycetes</taxon>
        <taxon>Pseudonocardiales</taxon>
        <taxon>Pseudonocardiaceae</taxon>
        <taxon>Actinomycetospora</taxon>
    </lineage>
</organism>